<keyword evidence="8" id="KW-1185">Reference proteome</keyword>
<comment type="subunit">
    <text evidence="5">Homodimer. The dihydroxyacetone kinase complex is composed of a homodimer of DhaM, a homodimer of DhaK and the subunit DhaL.</text>
</comment>
<evidence type="ECO:0000256" key="1">
    <source>
        <dbReference type="ARBA" id="ARBA00001113"/>
    </source>
</evidence>
<comment type="caution">
    <text evidence="7">The sequence shown here is derived from an EMBL/GenBank/DDBJ whole genome shotgun (WGS) entry which is preliminary data.</text>
</comment>
<sequence length="134" mass="13182">MTVHLVIVSHSAQIAEGVCELAGQMGGGGVRLIAAGGTEEGELGTSAPRIHAALEDALQVPDDAALILLDLGSAAMNAALALELLSPEQRTRAQIAQAPLVEGAVLAAVSAAGGADLAAAAAEAATGRDMPKVL</sequence>
<dbReference type="InterPro" id="IPR012844">
    <property type="entry name" value="DhaM_N"/>
</dbReference>
<dbReference type="PANTHER" id="PTHR38594">
    <property type="entry name" value="PEP-DEPENDENT DIHYDROXYACETONE KINASE, PHOSPHORYL DONOR SUBUNIT DHAM"/>
    <property type="match status" value="1"/>
</dbReference>
<dbReference type="Gene3D" id="3.40.50.510">
    <property type="entry name" value="Phosphotransferase system, mannose-type IIA component"/>
    <property type="match status" value="1"/>
</dbReference>
<dbReference type="RefSeq" id="WP_189642255.1">
    <property type="nucleotide sequence ID" value="NZ_BNAL01000005.1"/>
</dbReference>
<comment type="function">
    <text evidence="2">Component of the dihydroxyacetone kinase complex, which is responsible for the phosphoenolpyruvate (PEP)-dependent phosphorylation of dihydroxyacetone. DhaM serves as the phosphoryl donor. Is phosphorylated by phosphoenolpyruvate in an EI- and HPr-dependent reaction, and a phosphorelay system on histidine residues finally leads to phosphoryl transfer to DhaL and dihydroxyacetone.</text>
</comment>
<organism evidence="7 8">
    <name type="scientific">Deinococcus piscis</name>
    <dbReference type="NCBI Taxonomy" id="394230"/>
    <lineage>
        <taxon>Bacteria</taxon>
        <taxon>Thermotogati</taxon>
        <taxon>Deinococcota</taxon>
        <taxon>Deinococci</taxon>
        <taxon>Deinococcales</taxon>
        <taxon>Deinococcaceae</taxon>
        <taxon>Deinococcus</taxon>
    </lineage>
</organism>
<proteinExistence type="predicted"/>
<protein>
    <recommendedName>
        <fullName evidence="3">phosphoenolpyruvate--glycerone phosphotransferase</fullName>
        <ecNumber evidence="3">2.7.1.121</ecNumber>
    </recommendedName>
</protein>
<evidence type="ECO:0000313" key="7">
    <source>
        <dbReference type="EMBL" id="GHF97418.1"/>
    </source>
</evidence>
<reference evidence="8" key="1">
    <citation type="journal article" date="2019" name="Int. J. Syst. Evol. Microbiol.">
        <title>The Global Catalogue of Microorganisms (GCM) 10K type strain sequencing project: providing services to taxonomists for standard genome sequencing and annotation.</title>
        <authorList>
            <consortium name="The Broad Institute Genomics Platform"/>
            <consortium name="The Broad Institute Genome Sequencing Center for Infectious Disease"/>
            <person name="Wu L."/>
            <person name="Ma J."/>
        </authorList>
    </citation>
    <scope>NUCLEOTIDE SEQUENCE [LARGE SCALE GENOMIC DNA]</scope>
    <source>
        <strain evidence="8">CGMCC 1.18439</strain>
    </source>
</reference>
<name>A0ABQ3JZS9_9DEIO</name>
<feature type="domain" description="PTS EIIA type-4" evidence="6">
    <location>
        <begin position="2"/>
        <end position="134"/>
    </location>
</feature>
<evidence type="ECO:0000259" key="6">
    <source>
        <dbReference type="PROSITE" id="PS51096"/>
    </source>
</evidence>
<evidence type="ECO:0000256" key="2">
    <source>
        <dbReference type="ARBA" id="ARBA00002788"/>
    </source>
</evidence>
<keyword evidence="4" id="KW-0808">Transferase</keyword>
<dbReference type="PROSITE" id="PS51096">
    <property type="entry name" value="PTS_EIIA_TYPE_4"/>
    <property type="match status" value="1"/>
</dbReference>
<dbReference type="InterPro" id="IPR004701">
    <property type="entry name" value="PTS_EIIA_man-typ"/>
</dbReference>
<dbReference type="Proteomes" id="UP000632154">
    <property type="component" value="Unassembled WGS sequence"/>
</dbReference>
<evidence type="ECO:0000256" key="3">
    <source>
        <dbReference type="ARBA" id="ARBA00012095"/>
    </source>
</evidence>
<evidence type="ECO:0000256" key="4">
    <source>
        <dbReference type="ARBA" id="ARBA00022679"/>
    </source>
</evidence>
<dbReference type="Pfam" id="PF03610">
    <property type="entry name" value="EIIA-man"/>
    <property type="match status" value="1"/>
</dbReference>
<dbReference type="InterPro" id="IPR036662">
    <property type="entry name" value="PTS_EIIA_man-typ_sf"/>
</dbReference>
<accession>A0ABQ3JZS9</accession>
<dbReference type="EC" id="2.7.1.121" evidence="3"/>
<dbReference type="PANTHER" id="PTHR38594:SF1">
    <property type="entry name" value="PEP-DEPENDENT DIHYDROXYACETONE KINASE, PHOSPHORYL DONOR SUBUNIT DHAM"/>
    <property type="match status" value="1"/>
</dbReference>
<dbReference type="EMBL" id="BNAL01000005">
    <property type="protein sequence ID" value="GHF97418.1"/>
    <property type="molecule type" value="Genomic_DNA"/>
</dbReference>
<dbReference type="InterPro" id="IPR039643">
    <property type="entry name" value="DhaM"/>
</dbReference>
<evidence type="ECO:0000256" key="5">
    <source>
        <dbReference type="ARBA" id="ARBA00046577"/>
    </source>
</evidence>
<dbReference type="NCBIfam" id="TIGR02364">
    <property type="entry name" value="dha_pts"/>
    <property type="match status" value="1"/>
</dbReference>
<gene>
    <name evidence="7" type="ORF">GCM10017783_06600</name>
</gene>
<comment type="catalytic activity">
    <reaction evidence="1">
        <text>dihydroxyacetone + phosphoenolpyruvate = dihydroxyacetone phosphate + pyruvate</text>
        <dbReference type="Rhea" id="RHEA:18381"/>
        <dbReference type="ChEBI" id="CHEBI:15361"/>
        <dbReference type="ChEBI" id="CHEBI:16016"/>
        <dbReference type="ChEBI" id="CHEBI:57642"/>
        <dbReference type="ChEBI" id="CHEBI:58702"/>
        <dbReference type="EC" id="2.7.1.121"/>
    </reaction>
</comment>
<dbReference type="SUPFAM" id="SSF53062">
    <property type="entry name" value="PTS system fructose IIA component-like"/>
    <property type="match status" value="1"/>
</dbReference>
<evidence type="ECO:0000313" key="8">
    <source>
        <dbReference type="Proteomes" id="UP000632154"/>
    </source>
</evidence>